<reference evidence="1" key="1">
    <citation type="submission" date="2022-03" db="EMBL/GenBank/DDBJ databases">
        <authorList>
            <person name="Tunstrom K."/>
        </authorList>
    </citation>
    <scope>NUCLEOTIDE SEQUENCE</scope>
</reference>
<dbReference type="PANTHER" id="PTHR16071">
    <property type="entry name" value="CHROMOSOME 1 OPEN READING FRAME 112"/>
    <property type="match status" value="1"/>
</dbReference>
<accession>A0AAU9TUW7</accession>
<name>A0AAU9TUW7_EUPED</name>
<protein>
    <submittedName>
        <fullName evidence="1">Uncharacterized protein</fullName>
    </submittedName>
</protein>
<dbReference type="PANTHER" id="PTHR16071:SF2">
    <property type="entry name" value="FIGNL1-INTERACTING REGULATOR OF RECOMBINATION AND MITOSIS"/>
    <property type="match status" value="1"/>
</dbReference>
<organism evidence="1 2">
    <name type="scientific">Euphydryas editha</name>
    <name type="common">Edith's checkerspot</name>
    <dbReference type="NCBI Taxonomy" id="104508"/>
    <lineage>
        <taxon>Eukaryota</taxon>
        <taxon>Metazoa</taxon>
        <taxon>Ecdysozoa</taxon>
        <taxon>Arthropoda</taxon>
        <taxon>Hexapoda</taxon>
        <taxon>Insecta</taxon>
        <taxon>Pterygota</taxon>
        <taxon>Neoptera</taxon>
        <taxon>Endopterygota</taxon>
        <taxon>Lepidoptera</taxon>
        <taxon>Glossata</taxon>
        <taxon>Ditrysia</taxon>
        <taxon>Papilionoidea</taxon>
        <taxon>Nymphalidae</taxon>
        <taxon>Nymphalinae</taxon>
        <taxon>Euphydryas</taxon>
    </lineage>
</organism>
<proteinExistence type="predicted"/>
<gene>
    <name evidence="1" type="ORF">EEDITHA_LOCUS5676</name>
</gene>
<dbReference type="InterPro" id="IPR027902">
    <property type="entry name" value="DUF4487"/>
</dbReference>
<sequence>MDDSQSSDIFSQNSVNLHNSTIDIESYDLLLAKIKDSAFINVGTKNSNSEHFNLILNDCRICIFQGFDIILSLLENSEVQIDRICGYIDDAACILQTLSNIIKNVIETVAITCCKMRKFPTSTGNIISLVFSHCKDSECIYGSYLRDVEKQLKALFRNCHELQLTYLMALGKNFLFNLLEIEEQNILLETLDINLKIGEVVQSLDVKTMAEQWKAYTMICEKYSHFLSDKNIYNNCTKLLVSTIEDNIKTALEVTEEKVLIRSLKVASFSLKILLRMSSIFKGSTCINYQYILNLLNNISLCNSNYYELTLNKTNIFTKLLSSNLSPPLDALITQLINEEKFLKLVLSSNISDIKEPNFLAHILLKIMIMKGILKKNEVLYDIKNKIIEDVFSFLPKCHQWFNIGLKFNSISNNNVKQFYGLYEYLLIHTISLAASMNCEEYNKLEKHMYKIIMGLDYYSAVFTANVWVSLCRIGDSQLHLNTLKNLLKIYQQLETNGSFTTSPQQVNLNYTIEMLFQTLQYPEKLLIYKHFSIQDNTNIGIWCAMKIRNLPENLEISAEKLVVYELIKIFDELSNNDEYNDVINLIKHMKLASTCSFIESDSKLEDLIVRSWSRACPNCNKFVLNNSIWFKYIETLTYLTDSYVENFENSANLTKILHVISSLLLKGNTSFLILLFKTFCKLFCHSQTEDSLDKNILINTLKALKIESDVQNYLFSVIESNDDINNFVTHILNKESSLGELRYNFDEYNTKLQDPIERKKQLENVSEYVFVHKCIENDKLDLNVENAETSSNFGLDLSLLFEAECEPASKKAKLDTSIENLLSNLEKDVLLLSQAKENILSDHKNRIKTVCDNLRNIIS</sequence>
<comment type="caution">
    <text evidence="1">The sequence shown here is derived from an EMBL/GenBank/DDBJ whole genome shotgun (WGS) entry which is preliminary data.</text>
</comment>
<keyword evidence="2" id="KW-1185">Reference proteome</keyword>
<dbReference type="EMBL" id="CAKOGL010000008">
    <property type="protein sequence ID" value="CAH2089643.1"/>
    <property type="molecule type" value="Genomic_DNA"/>
</dbReference>
<evidence type="ECO:0000313" key="1">
    <source>
        <dbReference type="EMBL" id="CAH2089643.1"/>
    </source>
</evidence>
<dbReference type="Proteomes" id="UP001153954">
    <property type="component" value="Unassembled WGS sequence"/>
</dbReference>
<dbReference type="AlphaFoldDB" id="A0AAU9TUW7"/>
<evidence type="ECO:0000313" key="2">
    <source>
        <dbReference type="Proteomes" id="UP001153954"/>
    </source>
</evidence>